<proteinExistence type="inferred from homology"/>
<evidence type="ECO:0000256" key="11">
    <source>
        <dbReference type="ARBA" id="ARBA00023125"/>
    </source>
</evidence>
<dbReference type="InterPro" id="IPR001650">
    <property type="entry name" value="Helicase_C-like"/>
</dbReference>
<dbReference type="EMBL" id="SSMC01000004">
    <property type="protein sequence ID" value="THD65795.1"/>
    <property type="molecule type" value="Genomic_DNA"/>
</dbReference>
<dbReference type="Pfam" id="PF00570">
    <property type="entry name" value="HRDC"/>
    <property type="match status" value="1"/>
</dbReference>
<dbReference type="SMART" id="SM00341">
    <property type="entry name" value="HRDC"/>
    <property type="match status" value="1"/>
</dbReference>
<evidence type="ECO:0000256" key="4">
    <source>
        <dbReference type="ARBA" id="ARBA00022723"/>
    </source>
</evidence>
<evidence type="ECO:0000256" key="12">
    <source>
        <dbReference type="ARBA" id="ARBA00023172"/>
    </source>
</evidence>
<dbReference type="InterPro" id="IPR027417">
    <property type="entry name" value="P-loop_NTPase"/>
</dbReference>
<dbReference type="GO" id="GO:0016787">
    <property type="term" value="F:hydrolase activity"/>
    <property type="evidence" value="ECO:0007669"/>
    <property type="project" value="UniProtKB-KW"/>
</dbReference>
<dbReference type="PROSITE" id="PS51194">
    <property type="entry name" value="HELICASE_CTER"/>
    <property type="match status" value="1"/>
</dbReference>
<dbReference type="FunFam" id="3.40.50.300:FF:001051">
    <property type="entry name" value="ATP-dependent DNA helicase RecQ"/>
    <property type="match status" value="1"/>
</dbReference>
<dbReference type="EC" id="5.6.2.4" evidence="16"/>
<keyword evidence="12" id="KW-0233">DNA recombination</keyword>
<dbReference type="GO" id="GO:0006310">
    <property type="term" value="P:DNA recombination"/>
    <property type="evidence" value="ECO:0007669"/>
    <property type="project" value="UniProtKB-UniRule"/>
</dbReference>
<dbReference type="AlphaFoldDB" id="A0A4S3LX89"/>
<accession>A0A4S3LX89</accession>
<dbReference type="SMART" id="SM00490">
    <property type="entry name" value="HELICc"/>
    <property type="match status" value="1"/>
</dbReference>
<gene>
    <name evidence="20" type="primary">recQ</name>
    <name evidence="20" type="ORF">E7Z59_14515</name>
</gene>
<dbReference type="SMART" id="SM00956">
    <property type="entry name" value="RQC"/>
    <property type="match status" value="1"/>
</dbReference>
<dbReference type="PROSITE" id="PS50967">
    <property type="entry name" value="HRDC"/>
    <property type="match status" value="1"/>
</dbReference>
<comment type="caution">
    <text evidence="20">The sequence shown here is derived from an EMBL/GenBank/DDBJ whole genome shotgun (WGS) entry which is preliminary data.</text>
</comment>
<keyword evidence="21" id="KW-1185">Reference proteome</keyword>
<dbReference type="Pfam" id="PF00270">
    <property type="entry name" value="DEAD"/>
    <property type="match status" value="1"/>
</dbReference>
<dbReference type="InterPro" id="IPR018982">
    <property type="entry name" value="RQC_domain"/>
</dbReference>
<evidence type="ECO:0000256" key="10">
    <source>
        <dbReference type="ARBA" id="ARBA00022840"/>
    </source>
</evidence>
<evidence type="ECO:0000256" key="14">
    <source>
        <dbReference type="ARBA" id="ARBA00023235"/>
    </source>
</evidence>
<dbReference type="GO" id="GO:0005524">
    <property type="term" value="F:ATP binding"/>
    <property type="evidence" value="ECO:0007669"/>
    <property type="project" value="UniProtKB-KW"/>
</dbReference>
<dbReference type="Gene3D" id="1.10.10.1390">
    <property type="entry name" value="ATP-dependent DNA helicase RecQ"/>
    <property type="match status" value="1"/>
</dbReference>
<sequence>MSTAEIDLNAALKKYFGFSQFKGLQEDVIRNVVNNQNTFVIMPTGGGKSLCYQLPALVHEGTAIVISPLIALMKNQVDAIRGISANEGIAHVLNSSLNKSEVKRVMDDITSGTTKLLYVAPESLTKDEYVEFFRTVKISFVAVDEAHCISEWGHDFRPEYRNIRTIIQRLGDDIPIVALTATATPKVQEDIMKNLGMTDAKVFKASFNRPNLYYEVRPKTKNVDADIIRFVKQREGKSGIIYCLSRKRVEELAQTLQVNGLKAVPYHAGLDAKTRAKHQDMFLMEEIDVVVATIAFGMGIDKPDVRFVIHHDIPKSIESYYQETGRAGRDGGEGHCLAFYSYKDIEKLEKFMSGKPVAEQEIGHALLQDMVAYAETSMSRRKFILHYFGEEFDEVNGEGADLDDNVRNPKKKHEAKDDVVKILKVIKETKEKYKAKEVVNTLIGKTNALMKSHKTEEREVFGIGKDQEDKYWKALIRQILVSGLIKKEIEQYGVLRLTKAGKAFKKSPESFMMTEDHSYEHLGDEGVVTAKQGGGSADAQLLKMLKDLRKSQARKLEVPPFVVFQDPSLEDMALKYPVTMEELNAIHGVGEGKAKKYGKPFIHLIAQYVEDNDIQRPDDMVVKSTGANSALKLYVIQNIDRKLPLDDIASAKGLQMDDLIKEMEQIVYMGTKLNISYWIDELFDEDQQEELHEYFLEAENDKISSAMEEFDGDYEEDELRLYRIKFISEVAN</sequence>
<dbReference type="InterPro" id="IPR010997">
    <property type="entry name" value="HRDC-like_sf"/>
</dbReference>
<feature type="domain" description="Helicase C-terminal" evidence="19">
    <location>
        <begin position="222"/>
        <end position="379"/>
    </location>
</feature>
<dbReference type="InterPro" id="IPR044876">
    <property type="entry name" value="HRDC_dom_sf"/>
</dbReference>
<keyword evidence="13" id="KW-0234">DNA repair</keyword>
<dbReference type="PANTHER" id="PTHR13710:SF105">
    <property type="entry name" value="ATP-DEPENDENT DNA HELICASE Q1"/>
    <property type="match status" value="1"/>
</dbReference>
<dbReference type="InterPro" id="IPR036390">
    <property type="entry name" value="WH_DNA-bd_sf"/>
</dbReference>
<evidence type="ECO:0000256" key="13">
    <source>
        <dbReference type="ARBA" id="ARBA00023204"/>
    </source>
</evidence>
<evidence type="ECO:0000259" key="19">
    <source>
        <dbReference type="PROSITE" id="PS51194"/>
    </source>
</evidence>
<dbReference type="GO" id="GO:0003677">
    <property type="term" value="F:DNA binding"/>
    <property type="evidence" value="ECO:0007669"/>
    <property type="project" value="UniProtKB-KW"/>
</dbReference>
<dbReference type="NCBIfam" id="TIGR00614">
    <property type="entry name" value="recQ_fam"/>
    <property type="match status" value="1"/>
</dbReference>
<dbReference type="CDD" id="cd17920">
    <property type="entry name" value="DEXHc_RecQ"/>
    <property type="match status" value="1"/>
</dbReference>
<dbReference type="Gene3D" id="1.10.150.80">
    <property type="entry name" value="HRDC domain"/>
    <property type="match status" value="1"/>
</dbReference>
<dbReference type="InterPro" id="IPR002121">
    <property type="entry name" value="HRDC_dom"/>
</dbReference>
<comment type="catalytic activity">
    <reaction evidence="15">
        <text>Couples ATP hydrolysis with the unwinding of duplex DNA by translocating in the 3'-5' direction.</text>
        <dbReference type="EC" id="5.6.2.4"/>
    </reaction>
</comment>
<dbReference type="NCBIfam" id="TIGR01389">
    <property type="entry name" value="recQ"/>
    <property type="match status" value="1"/>
</dbReference>
<name>A0A4S3LX89_9FLAO</name>
<dbReference type="InterPro" id="IPR036388">
    <property type="entry name" value="WH-like_DNA-bd_sf"/>
</dbReference>
<dbReference type="InterPro" id="IPR032284">
    <property type="entry name" value="RecQ_Zn-bd"/>
</dbReference>
<dbReference type="Pfam" id="PF09382">
    <property type="entry name" value="RQC"/>
    <property type="match status" value="1"/>
</dbReference>
<dbReference type="GO" id="GO:0006281">
    <property type="term" value="P:DNA repair"/>
    <property type="evidence" value="ECO:0007669"/>
    <property type="project" value="UniProtKB-KW"/>
</dbReference>
<protein>
    <recommendedName>
        <fullName evidence="16">DNA helicase RecQ</fullName>
        <ecNumber evidence="16">5.6.2.4</ecNumber>
    </recommendedName>
</protein>
<dbReference type="Pfam" id="PF16124">
    <property type="entry name" value="RecQ_Zn_bind"/>
    <property type="match status" value="1"/>
</dbReference>
<dbReference type="GO" id="GO:0043590">
    <property type="term" value="C:bacterial nucleoid"/>
    <property type="evidence" value="ECO:0007669"/>
    <property type="project" value="TreeGrafter"/>
</dbReference>
<dbReference type="Proteomes" id="UP000305939">
    <property type="component" value="Unassembled WGS sequence"/>
</dbReference>
<keyword evidence="7 20" id="KW-0378">Hydrolase</keyword>
<dbReference type="GO" id="GO:0005737">
    <property type="term" value="C:cytoplasm"/>
    <property type="evidence" value="ECO:0007669"/>
    <property type="project" value="TreeGrafter"/>
</dbReference>
<dbReference type="GO" id="GO:0046872">
    <property type="term" value="F:metal ion binding"/>
    <property type="evidence" value="ECO:0007669"/>
    <property type="project" value="UniProtKB-KW"/>
</dbReference>
<dbReference type="FunFam" id="3.40.50.300:FF:000156">
    <property type="entry name" value="ATP-dependent DNA helicase recQ"/>
    <property type="match status" value="1"/>
</dbReference>
<dbReference type="OrthoDB" id="9763310at2"/>
<evidence type="ECO:0000256" key="2">
    <source>
        <dbReference type="ARBA" id="ARBA00001947"/>
    </source>
</evidence>
<keyword evidence="9" id="KW-0862">Zinc</keyword>
<keyword evidence="8 20" id="KW-0347">Helicase</keyword>
<evidence type="ECO:0000259" key="18">
    <source>
        <dbReference type="PROSITE" id="PS51192"/>
    </source>
</evidence>
<feature type="domain" description="Helicase ATP-binding" evidence="18">
    <location>
        <begin position="29"/>
        <end position="201"/>
    </location>
</feature>
<dbReference type="GO" id="GO:0043138">
    <property type="term" value="F:3'-5' DNA helicase activity"/>
    <property type="evidence" value="ECO:0007669"/>
    <property type="project" value="UniProtKB-EC"/>
</dbReference>
<dbReference type="Pfam" id="PF00271">
    <property type="entry name" value="Helicase_C"/>
    <property type="match status" value="1"/>
</dbReference>
<dbReference type="GO" id="GO:0009432">
    <property type="term" value="P:SOS response"/>
    <property type="evidence" value="ECO:0007669"/>
    <property type="project" value="UniProtKB-UniRule"/>
</dbReference>
<keyword evidence="6" id="KW-0227">DNA damage</keyword>
<keyword evidence="4" id="KW-0479">Metal-binding</keyword>
<dbReference type="InterPro" id="IPR014001">
    <property type="entry name" value="Helicase_ATP-bd"/>
</dbReference>
<dbReference type="InterPro" id="IPR048671">
    <property type="entry name" value="RecQ-1-like_HTH"/>
</dbReference>
<dbReference type="SMART" id="SM00487">
    <property type="entry name" value="DEXDc"/>
    <property type="match status" value="1"/>
</dbReference>
<dbReference type="InterPro" id="IPR004589">
    <property type="entry name" value="DNA_helicase_ATP-dep_RecQ"/>
</dbReference>
<feature type="domain" description="HRDC" evidence="17">
    <location>
        <begin position="535"/>
        <end position="615"/>
    </location>
</feature>
<evidence type="ECO:0000256" key="15">
    <source>
        <dbReference type="ARBA" id="ARBA00034617"/>
    </source>
</evidence>
<evidence type="ECO:0000313" key="20">
    <source>
        <dbReference type="EMBL" id="THD65795.1"/>
    </source>
</evidence>
<evidence type="ECO:0000256" key="8">
    <source>
        <dbReference type="ARBA" id="ARBA00022806"/>
    </source>
</evidence>
<evidence type="ECO:0000256" key="5">
    <source>
        <dbReference type="ARBA" id="ARBA00022741"/>
    </source>
</evidence>
<dbReference type="Gene3D" id="1.10.10.10">
    <property type="entry name" value="Winged helix-like DNA-binding domain superfamily/Winged helix DNA-binding domain"/>
    <property type="match status" value="1"/>
</dbReference>
<keyword evidence="11" id="KW-0238">DNA-binding</keyword>
<dbReference type="SUPFAM" id="SSF46785">
    <property type="entry name" value="Winged helix' DNA-binding domain"/>
    <property type="match status" value="1"/>
</dbReference>
<keyword evidence="14" id="KW-0413">Isomerase</keyword>
<dbReference type="Pfam" id="PF21220">
    <property type="entry name" value="RecQ-1-like_HTH"/>
    <property type="match status" value="1"/>
</dbReference>
<evidence type="ECO:0000259" key="17">
    <source>
        <dbReference type="PROSITE" id="PS50967"/>
    </source>
</evidence>
<dbReference type="InterPro" id="IPR006293">
    <property type="entry name" value="DNA_helicase_ATP-dep_RecQ_bac"/>
</dbReference>
<dbReference type="Gene3D" id="3.40.50.300">
    <property type="entry name" value="P-loop containing nucleotide triphosphate hydrolases"/>
    <property type="match status" value="2"/>
</dbReference>
<organism evidence="20 21">
    <name type="scientific">Robertkochia marina</name>
    <dbReference type="NCBI Taxonomy" id="1227945"/>
    <lineage>
        <taxon>Bacteria</taxon>
        <taxon>Pseudomonadati</taxon>
        <taxon>Bacteroidota</taxon>
        <taxon>Flavobacteriia</taxon>
        <taxon>Flavobacteriales</taxon>
        <taxon>Flavobacteriaceae</taxon>
        <taxon>Robertkochia</taxon>
    </lineage>
</organism>
<dbReference type="GO" id="GO:0006260">
    <property type="term" value="P:DNA replication"/>
    <property type="evidence" value="ECO:0007669"/>
    <property type="project" value="InterPro"/>
</dbReference>
<dbReference type="RefSeq" id="WP_136337078.1">
    <property type="nucleotide sequence ID" value="NZ_QXMP01000002.1"/>
</dbReference>
<comment type="cofactor">
    <cofactor evidence="1">
        <name>Mg(2+)</name>
        <dbReference type="ChEBI" id="CHEBI:18420"/>
    </cofactor>
</comment>
<dbReference type="InterPro" id="IPR011545">
    <property type="entry name" value="DEAD/DEAH_box_helicase_dom"/>
</dbReference>
<evidence type="ECO:0000256" key="9">
    <source>
        <dbReference type="ARBA" id="ARBA00022833"/>
    </source>
</evidence>
<comment type="cofactor">
    <cofactor evidence="2">
        <name>Zn(2+)</name>
        <dbReference type="ChEBI" id="CHEBI:29105"/>
    </cofactor>
</comment>
<dbReference type="SUPFAM" id="SSF47819">
    <property type="entry name" value="HRDC-like"/>
    <property type="match status" value="1"/>
</dbReference>
<comment type="similarity">
    <text evidence="3">Belongs to the helicase family. RecQ subfamily.</text>
</comment>
<dbReference type="CDD" id="cd18794">
    <property type="entry name" value="SF2_C_RecQ"/>
    <property type="match status" value="1"/>
</dbReference>
<dbReference type="SUPFAM" id="SSF52540">
    <property type="entry name" value="P-loop containing nucleoside triphosphate hydrolases"/>
    <property type="match status" value="1"/>
</dbReference>
<keyword evidence="10" id="KW-0067">ATP-binding</keyword>
<evidence type="ECO:0000313" key="21">
    <source>
        <dbReference type="Proteomes" id="UP000305939"/>
    </source>
</evidence>
<dbReference type="GO" id="GO:0030894">
    <property type="term" value="C:replisome"/>
    <property type="evidence" value="ECO:0007669"/>
    <property type="project" value="TreeGrafter"/>
</dbReference>
<evidence type="ECO:0000256" key="1">
    <source>
        <dbReference type="ARBA" id="ARBA00001946"/>
    </source>
</evidence>
<reference evidence="20 21" key="1">
    <citation type="submission" date="2019-04" db="EMBL/GenBank/DDBJ databases">
        <title>Draft genome sequence of Robertkochia marina CC-AMO-30D.</title>
        <authorList>
            <person name="Hameed A."/>
            <person name="Lin S.-Y."/>
            <person name="Shahina M."/>
            <person name="Lai W.-A."/>
            <person name="Young C.-C."/>
        </authorList>
    </citation>
    <scope>NUCLEOTIDE SEQUENCE [LARGE SCALE GENOMIC DNA]</scope>
    <source>
        <strain evidence="20 21">CC-AMO-30D</strain>
    </source>
</reference>
<evidence type="ECO:0000256" key="7">
    <source>
        <dbReference type="ARBA" id="ARBA00022801"/>
    </source>
</evidence>
<dbReference type="PANTHER" id="PTHR13710">
    <property type="entry name" value="DNA HELICASE RECQ FAMILY MEMBER"/>
    <property type="match status" value="1"/>
</dbReference>
<dbReference type="GO" id="GO:0009378">
    <property type="term" value="F:four-way junction helicase activity"/>
    <property type="evidence" value="ECO:0007669"/>
    <property type="project" value="TreeGrafter"/>
</dbReference>
<keyword evidence="5" id="KW-0547">Nucleotide-binding</keyword>
<evidence type="ECO:0000256" key="16">
    <source>
        <dbReference type="NCBIfam" id="TIGR01389"/>
    </source>
</evidence>
<dbReference type="PROSITE" id="PS51192">
    <property type="entry name" value="HELICASE_ATP_BIND_1"/>
    <property type="match status" value="1"/>
</dbReference>
<evidence type="ECO:0000256" key="3">
    <source>
        <dbReference type="ARBA" id="ARBA00005446"/>
    </source>
</evidence>
<evidence type="ECO:0000256" key="6">
    <source>
        <dbReference type="ARBA" id="ARBA00022763"/>
    </source>
</evidence>